<dbReference type="SUPFAM" id="SSF53448">
    <property type="entry name" value="Nucleotide-diphospho-sugar transferases"/>
    <property type="match status" value="1"/>
</dbReference>
<dbReference type="InterPro" id="IPR054566">
    <property type="entry name" value="ManC/GMP-like_b-helix"/>
</dbReference>
<organism evidence="3 4">
    <name type="scientific">Qipengyuania mesophila</name>
    <dbReference type="NCBI Taxonomy" id="2867246"/>
    <lineage>
        <taxon>Bacteria</taxon>
        <taxon>Pseudomonadati</taxon>
        <taxon>Pseudomonadota</taxon>
        <taxon>Alphaproteobacteria</taxon>
        <taxon>Sphingomonadales</taxon>
        <taxon>Erythrobacteraceae</taxon>
        <taxon>Qipengyuania</taxon>
    </lineage>
</organism>
<reference evidence="3 4" key="1">
    <citation type="submission" date="2021-08" db="EMBL/GenBank/DDBJ databases">
        <title>Comparative Genomics Analysis of the Genus Qipengyuania Reveals Extensive Genetic Diversity and Metabolic Versatility, Including the Description of Fifteen Novel Species.</title>
        <authorList>
            <person name="Liu Y."/>
        </authorList>
    </citation>
    <scope>NUCLEOTIDE SEQUENCE [LARGE SCALE GENOMIC DNA]</scope>
    <source>
        <strain evidence="3 4">YG27</strain>
    </source>
</reference>
<proteinExistence type="predicted"/>
<dbReference type="PANTHER" id="PTHR46390:SF1">
    <property type="entry name" value="MANNOSE-1-PHOSPHATE GUANYLYLTRANSFERASE"/>
    <property type="match status" value="1"/>
</dbReference>
<dbReference type="Pfam" id="PF00483">
    <property type="entry name" value="NTP_transferase"/>
    <property type="match status" value="1"/>
</dbReference>
<keyword evidence="4" id="KW-1185">Reference proteome</keyword>
<dbReference type="Pfam" id="PF22640">
    <property type="entry name" value="ManC_GMP_beta-helix"/>
    <property type="match status" value="1"/>
</dbReference>
<feature type="domain" description="Nucleotidyl transferase" evidence="1">
    <location>
        <begin position="6"/>
        <end position="278"/>
    </location>
</feature>
<gene>
    <name evidence="3" type="ORF">K3181_01000</name>
</gene>
<dbReference type="Proteomes" id="UP000782554">
    <property type="component" value="Unassembled WGS sequence"/>
</dbReference>
<evidence type="ECO:0000259" key="1">
    <source>
        <dbReference type="Pfam" id="PF00483"/>
    </source>
</evidence>
<accession>A0ABS7JQU3</accession>
<dbReference type="RefSeq" id="WP_221599974.1">
    <property type="nucleotide sequence ID" value="NZ_JAIGNU010000001.1"/>
</dbReference>
<dbReference type="Gene3D" id="3.90.550.10">
    <property type="entry name" value="Spore Coat Polysaccharide Biosynthesis Protein SpsA, Chain A"/>
    <property type="match status" value="1"/>
</dbReference>
<name>A0ABS7JQU3_9SPHN</name>
<evidence type="ECO:0000259" key="2">
    <source>
        <dbReference type="Pfam" id="PF22640"/>
    </source>
</evidence>
<dbReference type="InterPro" id="IPR029044">
    <property type="entry name" value="Nucleotide-diphossugar_trans"/>
</dbReference>
<dbReference type="SUPFAM" id="SSF159283">
    <property type="entry name" value="Guanosine diphospho-D-mannose pyrophosphorylase/mannose-6-phosphate isomerase linker domain"/>
    <property type="match status" value="1"/>
</dbReference>
<dbReference type="InterPro" id="IPR005835">
    <property type="entry name" value="NTP_transferase_dom"/>
</dbReference>
<comment type="caution">
    <text evidence="3">The sequence shown here is derived from an EMBL/GenBank/DDBJ whole genome shotgun (WGS) entry which is preliminary data.</text>
</comment>
<keyword evidence="3" id="KW-0808">Transferase</keyword>
<feature type="domain" description="MannoseP isomerase/GMP-like beta-helix" evidence="2">
    <location>
        <begin position="294"/>
        <end position="336"/>
    </location>
</feature>
<evidence type="ECO:0000313" key="3">
    <source>
        <dbReference type="EMBL" id="MBX7500017.1"/>
    </source>
</evidence>
<dbReference type="InterPro" id="IPR049577">
    <property type="entry name" value="GMPP_N"/>
</dbReference>
<dbReference type="GO" id="GO:0016779">
    <property type="term" value="F:nucleotidyltransferase activity"/>
    <property type="evidence" value="ECO:0007669"/>
    <property type="project" value="UniProtKB-KW"/>
</dbReference>
<sequence>MGRIVPVILCGGSGTRLWPRSRAAKPKPFLPLLGERTLYQDTLARCSDREEFAAPMVVIGEQHLDHARTQAADISPDAIFIVEPTGRNTAPAVALAARSVDPDDIMLVCPSDHFIADASAFRRIATEAAALARSGWLVCFGISATAPETGYGYLRRGEALEGGYRVQKFVEKPELETAIGFLADGGYAWNGGIFALPAGQFLEELATHRPEMARLVEDAHSGAQRSGSCLRPDREAFAAIAGESIDYAIMENTDRAAMVDAAFGWSDIGNWNAIYDHRKSADGTNVIVGQGEIIDSEGTMIDTDGPFVTVVGVSDVVVVVDGEDVLVASRDAAQQVGNAHRSRKQ</sequence>
<dbReference type="InterPro" id="IPR051161">
    <property type="entry name" value="Mannose-6P_isomerase_type2"/>
</dbReference>
<dbReference type="CDD" id="cd02509">
    <property type="entry name" value="GDP-M1P_Guanylyltransferase"/>
    <property type="match status" value="1"/>
</dbReference>
<dbReference type="PANTHER" id="PTHR46390">
    <property type="entry name" value="MANNOSE-1-PHOSPHATE GUANYLYLTRANSFERASE"/>
    <property type="match status" value="1"/>
</dbReference>
<evidence type="ECO:0000313" key="4">
    <source>
        <dbReference type="Proteomes" id="UP000782554"/>
    </source>
</evidence>
<dbReference type="EMBL" id="JAIGNU010000001">
    <property type="protein sequence ID" value="MBX7500017.1"/>
    <property type="molecule type" value="Genomic_DNA"/>
</dbReference>
<protein>
    <submittedName>
        <fullName evidence="3">Mannose-1-phosphate guanylyltransferase</fullName>
    </submittedName>
</protein>
<keyword evidence="3" id="KW-0548">Nucleotidyltransferase</keyword>